<evidence type="ECO:0000313" key="1">
    <source>
        <dbReference type="EMBL" id="TEB26412.1"/>
    </source>
</evidence>
<dbReference type="OrthoDB" id="2593747at2759"/>
<keyword evidence="2" id="KW-1185">Reference proteome</keyword>
<proteinExistence type="predicted"/>
<reference evidence="1 2" key="1">
    <citation type="journal article" date="2019" name="Nat. Ecol. Evol.">
        <title>Megaphylogeny resolves global patterns of mushroom evolution.</title>
        <authorList>
            <person name="Varga T."/>
            <person name="Krizsan K."/>
            <person name="Foldi C."/>
            <person name="Dima B."/>
            <person name="Sanchez-Garcia M."/>
            <person name="Sanchez-Ramirez S."/>
            <person name="Szollosi G.J."/>
            <person name="Szarkandi J.G."/>
            <person name="Papp V."/>
            <person name="Albert L."/>
            <person name="Andreopoulos W."/>
            <person name="Angelini C."/>
            <person name="Antonin V."/>
            <person name="Barry K.W."/>
            <person name="Bougher N.L."/>
            <person name="Buchanan P."/>
            <person name="Buyck B."/>
            <person name="Bense V."/>
            <person name="Catcheside P."/>
            <person name="Chovatia M."/>
            <person name="Cooper J."/>
            <person name="Damon W."/>
            <person name="Desjardin D."/>
            <person name="Finy P."/>
            <person name="Geml J."/>
            <person name="Haridas S."/>
            <person name="Hughes K."/>
            <person name="Justo A."/>
            <person name="Karasinski D."/>
            <person name="Kautmanova I."/>
            <person name="Kiss B."/>
            <person name="Kocsube S."/>
            <person name="Kotiranta H."/>
            <person name="LaButti K.M."/>
            <person name="Lechner B.E."/>
            <person name="Liimatainen K."/>
            <person name="Lipzen A."/>
            <person name="Lukacs Z."/>
            <person name="Mihaltcheva S."/>
            <person name="Morgado L.N."/>
            <person name="Niskanen T."/>
            <person name="Noordeloos M.E."/>
            <person name="Ohm R.A."/>
            <person name="Ortiz-Santana B."/>
            <person name="Ovrebo C."/>
            <person name="Racz N."/>
            <person name="Riley R."/>
            <person name="Savchenko A."/>
            <person name="Shiryaev A."/>
            <person name="Soop K."/>
            <person name="Spirin V."/>
            <person name="Szebenyi C."/>
            <person name="Tomsovsky M."/>
            <person name="Tulloss R.E."/>
            <person name="Uehling J."/>
            <person name="Grigoriev I.V."/>
            <person name="Vagvolgyi C."/>
            <person name="Papp T."/>
            <person name="Martin F.M."/>
            <person name="Miettinen O."/>
            <person name="Hibbett D.S."/>
            <person name="Nagy L.G."/>
        </authorList>
    </citation>
    <scope>NUCLEOTIDE SEQUENCE [LARGE SCALE GENOMIC DNA]</scope>
    <source>
        <strain evidence="1 2">FP101781</strain>
    </source>
</reference>
<organism evidence="1 2">
    <name type="scientific">Coprinellus micaceus</name>
    <name type="common">Glistening ink-cap mushroom</name>
    <name type="synonym">Coprinus micaceus</name>
    <dbReference type="NCBI Taxonomy" id="71717"/>
    <lineage>
        <taxon>Eukaryota</taxon>
        <taxon>Fungi</taxon>
        <taxon>Dikarya</taxon>
        <taxon>Basidiomycota</taxon>
        <taxon>Agaricomycotina</taxon>
        <taxon>Agaricomycetes</taxon>
        <taxon>Agaricomycetidae</taxon>
        <taxon>Agaricales</taxon>
        <taxon>Agaricineae</taxon>
        <taxon>Psathyrellaceae</taxon>
        <taxon>Coprinellus</taxon>
    </lineage>
</organism>
<gene>
    <name evidence="1" type="ORF">FA13DRAFT_1737343</name>
</gene>
<evidence type="ECO:0008006" key="3">
    <source>
        <dbReference type="Google" id="ProtNLM"/>
    </source>
</evidence>
<evidence type="ECO:0000313" key="2">
    <source>
        <dbReference type="Proteomes" id="UP000298030"/>
    </source>
</evidence>
<dbReference type="AlphaFoldDB" id="A0A4Y7SX48"/>
<comment type="caution">
    <text evidence="1">The sequence shown here is derived from an EMBL/GenBank/DDBJ whole genome shotgun (WGS) entry which is preliminary data.</text>
</comment>
<name>A0A4Y7SX48_COPMI</name>
<protein>
    <recommendedName>
        <fullName evidence="3">BTB domain-containing protein</fullName>
    </recommendedName>
</protein>
<dbReference type="Proteomes" id="UP000298030">
    <property type="component" value="Unassembled WGS sequence"/>
</dbReference>
<sequence length="295" mass="32576">MPTTSDAANPSTPGLVRGRYYHETVAFEVEGVIHRVCKYGFEKWSQSGFCDMFSLPQTTDEDGRPVNREGDTDENPIKLVGCTNGEFESLIEVMYPLSLKGPPTLTKEQWTGVLKLSRLWDMPEVAHVAIGKLSEFDLKPVEKIKLGKEHGVPTWLKEGYTILVDDLSKASLTEMTVLGWETAFRILWARDEIARAAQATTSSGGYWVNSNDIRCGYCWRQYGALTPIVAGSAVCSTYCSQSYSSGVTVVNAPYTSLSATTSQTLADAKSKMVADKVAEVFEEELRSAEERNTLP</sequence>
<dbReference type="EMBL" id="QPFP01000048">
    <property type="protein sequence ID" value="TEB26412.1"/>
    <property type="molecule type" value="Genomic_DNA"/>
</dbReference>
<accession>A0A4Y7SX48</accession>